<dbReference type="Pfam" id="PF13966">
    <property type="entry name" value="zf-RVT"/>
    <property type="match status" value="1"/>
</dbReference>
<organism evidence="2 3">
    <name type="scientific">Thalictrum thalictroides</name>
    <name type="common">Rue-anemone</name>
    <name type="synonym">Anemone thalictroides</name>
    <dbReference type="NCBI Taxonomy" id="46969"/>
    <lineage>
        <taxon>Eukaryota</taxon>
        <taxon>Viridiplantae</taxon>
        <taxon>Streptophyta</taxon>
        <taxon>Embryophyta</taxon>
        <taxon>Tracheophyta</taxon>
        <taxon>Spermatophyta</taxon>
        <taxon>Magnoliopsida</taxon>
        <taxon>Ranunculales</taxon>
        <taxon>Ranunculaceae</taxon>
        <taxon>Thalictroideae</taxon>
        <taxon>Thalictrum</taxon>
    </lineage>
</organism>
<evidence type="ECO:0000259" key="1">
    <source>
        <dbReference type="PROSITE" id="PS50879"/>
    </source>
</evidence>
<dbReference type="OrthoDB" id="1938131at2759"/>
<dbReference type="InterPro" id="IPR036397">
    <property type="entry name" value="RNaseH_sf"/>
</dbReference>
<evidence type="ECO:0000313" key="3">
    <source>
        <dbReference type="Proteomes" id="UP000554482"/>
    </source>
</evidence>
<name>A0A7J6W2I1_THATH</name>
<dbReference type="PROSITE" id="PS50879">
    <property type="entry name" value="RNASE_H_1"/>
    <property type="match status" value="1"/>
</dbReference>
<dbReference type="GO" id="GO:0003676">
    <property type="term" value="F:nucleic acid binding"/>
    <property type="evidence" value="ECO:0007669"/>
    <property type="project" value="InterPro"/>
</dbReference>
<feature type="non-terminal residue" evidence="2">
    <location>
        <position position="310"/>
    </location>
</feature>
<dbReference type="CDD" id="cd06222">
    <property type="entry name" value="RNase_H_like"/>
    <property type="match status" value="1"/>
</dbReference>
<dbReference type="InterPro" id="IPR002156">
    <property type="entry name" value="RNaseH_domain"/>
</dbReference>
<dbReference type="AlphaFoldDB" id="A0A7J6W2I1"/>
<evidence type="ECO:0000313" key="2">
    <source>
        <dbReference type="EMBL" id="KAF5191157.1"/>
    </source>
</evidence>
<dbReference type="Gene3D" id="3.30.420.10">
    <property type="entry name" value="Ribonuclease H-like superfamily/Ribonuclease H"/>
    <property type="match status" value="1"/>
</dbReference>
<sequence>MDEDKRVWPHDNSGDFTIKSFVRLCQGDHPKYPLLKRIWSAYIPTKVSFFIWKLLHGAIATDTAIKSCNVPLASRCQCCSLPSIETNHHLFLYSELAKELWRHFNTVFDIKWPRFYNLSTIIGLWFRHGIKGSLEQLCFTITPLLILWEVWKERSARRYEENYTPLSSQSLIFKIRFWILRMGEIYITKHGSSSGFKKVALALGVSYINPPIKPPLIIYWSRPPENFICLNTDGASLDKEAAGGGLIRDVHGRHLYNFFSYYGEGSNNLAETRAFLEGLQACKSKGFLQVQIQSDSMLAVNWFHNTASIP</sequence>
<proteinExistence type="predicted"/>
<dbReference type="EMBL" id="JABWDY010023128">
    <property type="protein sequence ID" value="KAF5191157.1"/>
    <property type="molecule type" value="Genomic_DNA"/>
</dbReference>
<protein>
    <submittedName>
        <fullName evidence="2">Ribonuclease h domain</fullName>
    </submittedName>
</protein>
<reference evidence="2 3" key="1">
    <citation type="submission" date="2020-06" db="EMBL/GenBank/DDBJ databases">
        <title>Transcriptomic and genomic resources for Thalictrum thalictroides and T. hernandezii: Facilitating candidate gene discovery in an emerging model plant lineage.</title>
        <authorList>
            <person name="Arias T."/>
            <person name="Riano-Pachon D.M."/>
            <person name="Di Stilio V.S."/>
        </authorList>
    </citation>
    <scope>NUCLEOTIDE SEQUENCE [LARGE SCALE GENOMIC DNA]</scope>
    <source>
        <strain evidence="3">cv. WT478/WT964</strain>
        <tissue evidence="2">Leaves</tissue>
    </source>
</reference>
<dbReference type="Pfam" id="PF13456">
    <property type="entry name" value="RVT_3"/>
    <property type="match status" value="1"/>
</dbReference>
<keyword evidence="3" id="KW-1185">Reference proteome</keyword>
<dbReference type="InterPro" id="IPR044730">
    <property type="entry name" value="RNase_H-like_dom_plant"/>
</dbReference>
<gene>
    <name evidence="2" type="ORF">FRX31_019256</name>
</gene>
<comment type="caution">
    <text evidence="2">The sequence shown here is derived from an EMBL/GenBank/DDBJ whole genome shotgun (WGS) entry which is preliminary data.</text>
</comment>
<dbReference type="PANTHER" id="PTHR47723">
    <property type="entry name" value="OS05G0353850 PROTEIN"/>
    <property type="match status" value="1"/>
</dbReference>
<dbReference type="InterPro" id="IPR012337">
    <property type="entry name" value="RNaseH-like_sf"/>
</dbReference>
<dbReference type="InterPro" id="IPR053151">
    <property type="entry name" value="RNase_H-like"/>
</dbReference>
<accession>A0A7J6W2I1</accession>
<dbReference type="InterPro" id="IPR026960">
    <property type="entry name" value="RVT-Znf"/>
</dbReference>
<dbReference type="Proteomes" id="UP000554482">
    <property type="component" value="Unassembled WGS sequence"/>
</dbReference>
<dbReference type="PANTHER" id="PTHR47723:SF19">
    <property type="entry name" value="POLYNUCLEOTIDYL TRANSFERASE, RIBONUCLEASE H-LIKE SUPERFAMILY PROTEIN"/>
    <property type="match status" value="1"/>
</dbReference>
<feature type="domain" description="RNase H type-1" evidence="1">
    <location>
        <begin position="224"/>
        <end position="310"/>
    </location>
</feature>
<dbReference type="GO" id="GO:0004523">
    <property type="term" value="F:RNA-DNA hybrid ribonuclease activity"/>
    <property type="evidence" value="ECO:0007669"/>
    <property type="project" value="InterPro"/>
</dbReference>
<dbReference type="SUPFAM" id="SSF53098">
    <property type="entry name" value="Ribonuclease H-like"/>
    <property type="match status" value="1"/>
</dbReference>